<dbReference type="AlphaFoldDB" id="A0A1I7YSQ2"/>
<proteinExistence type="predicted"/>
<feature type="compositionally biased region" description="Basic residues" evidence="1">
    <location>
        <begin position="1"/>
        <end position="14"/>
    </location>
</feature>
<dbReference type="WBParaSite" id="L893_g19321.t1">
    <property type="protein sequence ID" value="L893_g19321.t1"/>
    <property type="gene ID" value="L893_g19321"/>
</dbReference>
<sequence>MAPNTRKRKPKSSRRGRDLSGLVQQLRRLRSGLDEVCLKLRRRRGGAELPQDCLHSSDAAPAEEAGSGSHHLSADPGRRPADNSAAIDGD</sequence>
<feature type="region of interest" description="Disordered" evidence="1">
    <location>
        <begin position="1"/>
        <end position="23"/>
    </location>
</feature>
<organism evidence="2 3">
    <name type="scientific">Steinernema glaseri</name>
    <dbReference type="NCBI Taxonomy" id="37863"/>
    <lineage>
        <taxon>Eukaryota</taxon>
        <taxon>Metazoa</taxon>
        <taxon>Ecdysozoa</taxon>
        <taxon>Nematoda</taxon>
        <taxon>Chromadorea</taxon>
        <taxon>Rhabditida</taxon>
        <taxon>Tylenchina</taxon>
        <taxon>Panagrolaimomorpha</taxon>
        <taxon>Strongyloidoidea</taxon>
        <taxon>Steinernematidae</taxon>
        <taxon>Steinernema</taxon>
    </lineage>
</organism>
<accession>A0A1I7YSQ2</accession>
<evidence type="ECO:0000256" key="1">
    <source>
        <dbReference type="SAM" id="MobiDB-lite"/>
    </source>
</evidence>
<dbReference type="Proteomes" id="UP000095287">
    <property type="component" value="Unplaced"/>
</dbReference>
<feature type="region of interest" description="Disordered" evidence="1">
    <location>
        <begin position="44"/>
        <end position="90"/>
    </location>
</feature>
<reference evidence="3" key="1">
    <citation type="submission" date="2016-11" db="UniProtKB">
        <authorList>
            <consortium name="WormBaseParasite"/>
        </authorList>
    </citation>
    <scope>IDENTIFICATION</scope>
</reference>
<keyword evidence="2" id="KW-1185">Reference proteome</keyword>
<feature type="compositionally biased region" description="Basic and acidic residues" evidence="1">
    <location>
        <begin position="72"/>
        <end position="81"/>
    </location>
</feature>
<evidence type="ECO:0000313" key="3">
    <source>
        <dbReference type="WBParaSite" id="L893_g19321.t1"/>
    </source>
</evidence>
<protein>
    <submittedName>
        <fullName evidence="3">BHLH domain-containing protein</fullName>
    </submittedName>
</protein>
<name>A0A1I7YSQ2_9BILA</name>
<evidence type="ECO:0000313" key="2">
    <source>
        <dbReference type="Proteomes" id="UP000095287"/>
    </source>
</evidence>